<sequence length="184" mass="21206">MAPTTKLAHIEESNSPGSRRLMEQEVDETESIKHNEFSGTTLDFPTDTPFQYEYAMEKFYVRACYGRYYDVILEMFEETGTKRKRGVTVTGTPGKSMFMAYFFLRYLFEYDNSTVILASYDGDSELTRVLVWKDGQVKDSFRGNVLRLEGTYAQCPHAHVLLDGPPKFGPEHQQYVVFTSPNEK</sequence>
<dbReference type="OrthoDB" id="19861at2759"/>
<feature type="region of interest" description="Disordered" evidence="1">
    <location>
        <begin position="1"/>
        <end position="23"/>
    </location>
</feature>
<evidence type="ECO:0000313" key="2">
    <source>
        <dbReference type="EMBL" id="TMW58908.1"/>
    </source>
</evidence>
<dbReference type="EMBL" id="SPLM01000110">
    <property type="protein sequence ID" value="TMW58908.1"/>
    <property type="molecule type" value="Genomic_DNA"/>
</dbReference>
<evidence type="ECO:0000313" key="3">
    <source>
        <dbReference type="Proteomes" id="UP000794436"/>
    </source>
</evidence>
<dbReference type="Proteomes" id="UP000794436">
    <property type="component" value="Unassembled WGS sequence"/>
</dbReference>
<gene>
    <name evidence="2" type="ORF">Poli38472_007053</name>
</gene>
<name>A0A8K1C9I2_PYTOL</name>
<reference evidence="2" key="1">
    <citation type="submission" date="2019-03" db="EMBL/GenBank/DDBJ databases">
        <title>Long read genome sequence of the mycoparasitic Pythium oligandrum ATCC 38472 isolated from sugarbeet rhizosphere.</title>
        <authorList>
            <person name="Gaulin E."/>
        </authorList>
    </citation>
    <scope>NUCLEOTIDE SEQUENCE</scope>
    <source>
        <strain evidence="2">ATCC 38472_TT</strain>
    </source>
</reference>
<accession>A0A8K1C9I2</accession>
<proteinExistence type="predicted"/>
<comment type="caution">
    <text evidence="2">The sequence shown here is derived from an EMBL/GenBank/DDBJ whole genome shotgun (WGS) entry which is preliminary data.</text>
</comment>
<dbReference type="AlphaFoldDB" id="A0A8K1C9I2"/>
<evidence type="ECO:0000256" key="1">
    <source>
        <dbReference type="SAM" id="MobiDB-lite"/>
    </source>
</evidence>
<protein>
    <submittedName>
        <fullName evidence="2">Uncharacterized protein</fullName>
    </submittedName>
</protein>
<organism evidence="2 3">
    <name type="scientific">Pythium oligandrum</name>
    <name type="common">Mycoparasitic fungus</name>
    <dbReference type="NCBI Taxonomy" id="41045"/>
    <lineage>
        <taxon>Eukaryota</taxon>
        <taxon>Sar</taxon>
        <taxon>Stramenopiles</taxon>
        <taxon>Oomycota</taxon>
        <taxon>Peronosporomycetes</taxon>
        <taxon>Pythiales</taxon>
        <taxon>Pythiaceae</taxon>
        <taxon>Pythium</taxon>
    </lineage>
</organism>
<keyword evidence="3" id="KW-1185">Reference proteome</keyword>